<name>A0A6B4ZXN4_CLOBO</name>
<gene>
    <name evidence="1" type="ORF">FCV25_17040</name>
</gene>
<dbReference type="Proteomes" id="UP000472521">
    <property type="component" value="Unassembled WGS sequence"/>
</dbReference>
<sequence>MKKALIVTMLAAVTMVGSIAPAFAAEKSKAPTVERKQILTRAARTAGHVKITGDGVRLRAKPGLNGTVLALLDKGTLVEYNNEGAYVDGQEWLYVKYGSLEGYVSKNYVSFKY</sequence>
<evidence type="ECO:0000313" key="1">
    <source>
        <dbReference type="EMBL" id="NFF03421.1"/>
    </source>
</evidence>
<reference evidence="1 2" key="1">
    <citation type="submission" date="2019-04" db="EMBL/GenBank/DDBJ databases">
        <title>Genome sequencing of Clostridium botulinum Groups I-IV and Clostridium butyricum.</title>
        <authorList>
            <person name="Brunt J."/>
            <person name="Van Vliet A.H.M."/>
            <person name="Stringer S.C."/>
            <person name="Carter A.T."/>
            <person name="Peck M.W."/>
        </authorList>
    </citation>
    <scope>NUCLEOTIDE SEQUENCE [LARGE SCALE GENOMIC DNA]</scope>
    <source>
        <strain evidence="1 2">IFR 18/054</strain>
    </source>
</reference>
<dbReference type="Gene3D" id="2.30.30.40">
    <property type="entry name" value="SH3 Domains"/>
    <property type="match status" value="1"/>
</dbReference>
<dbReference type="AlphaFoldDB" id="A0A6B4ZXN4"/>
<proteinExistence type="predicted"/>
<organism evidence="1 2">
    <name type="scientific">Clostridium botulinum</name>
    <dbReference type="NCBI Taxonomy" id="1491"/>
    <lineage>
        <taxon>Bacteria</taxon>
        <taxon>Bacillati</taxon>
        <taxon>Bacillota</taxon>
        <taxon>Clostridia</taxon>
        <taxon>Eubacteriales</taxon>
        <taxon>Clostridiaceae</taxon>
        <taxon>Clostridium</taxon>
    </lineage>
</organism>
<dbReference type="EMBL" id="SWND01000013">
    <property type="protein sequence ID" value="NFF03421.1"/>
    <property type="molecule type" value="Genomic_DNA"/>
</dbReference>
<dbReference type="Pfam" id="PF08239">
    <property type="entry name" value="SH3_3"/>
    <property type="match status" value="1"/>
</dbReference>
<comment type="caution">
    <text evidence="1">The sequence shown here is derived from an EMBL/GenBank/DDBJ whole genome shotgun (WGS) entry which is preliminary data.</text>
</comment>
<protein>
    <submittedName>
        <fullName evidence="1">SH3 domain-containing protein</fullName>
    </submittedName>
</protein>
<evidence type="ECO:0000313" key="2">
    <source>
        <dbReference type="Proteomes" id="UP000472521"/>
    </source>
</evidence>
<dbReference type="InterPro" id="IPR003646">
    <property type="entry name" value="SH3-like_bac-type"/>
</dbReference>
<dbReference type="PROSITE" id="PS51781">
    <property type="entry name" value="SH3B"/>
    <property type="match status" value="1"/>
</dbReference>
<dbReference type="SMART" id="SM00287">
    <property type="entry name" value="SH3b"/>
    <property type="match status" value="1"/>
</dbReference>
<accession>A0A6B4ZXN4</accession>